<sequence length="1078" mass="120311">MDDWARQLQQRDEGSRRLLDVPKTVLATARRGGYPVVQYQRMKSRPRYVVLIDYRSAQHQQAQLYSFLTTVLIESDVEVEPFYFHTDPRYCWNETYPKGLSIEALYRFHATSSLILITEGTRLIDYEERALAEWVPDLLGGWTNRAILTPVYPENWNVVEAILSQFFVVLPATPDGQLLLRSYFQSQTLPSFADLRQTFGISGLPKGRGIFGKTPSALTVADVRTFLEKSFPTESIDSSQQELLWQWACATAVYSTPNYEITVAIGKAIEAYAHTSELVTTSNLLKITTLPHLKQSVIPDDLQDALLRELPRAIEQVARQAVLDMLDKSAPPLGSRAETDRNLQRWIQWLELDDPEKRKEALRELQPYQQTGSLANRRARQQVEQKINQKKQRYSLALAGITILLMSIAALWSPTPAPRAEVAGWMAWAYKPLPLTIDSAVYYNNRAVGRLDTARTSYTLAVATQYQAVMQELIQSLRYRVSAEALQNLHALRYDRAMAYWQTPANVRARLPQRTLSPMGEIPVLMAPIRRLDPAWIPADSTLMAYMLQIVSRAPVADVYAALTTKAKAEFNEQKASQSVLIGAVKDTTGFAQLVHRAQERYAVSTINLLIRPTTANGPNVRRIRLKQVTLRIEEQGQRLQLSVPASPVNSTSVYGSTVFDMEPLDRLVSLEAARILLYYNGPQSPTILRPVLFGSTTKNSSIRKTRRVPAKTTTSRPSTYTPTNTYAKGNTRTSATIVLPQPSMETNAYTPIQGTTQSYQGRITSPTYSLSSVAVRWDTKSYTPSSRRGLPDPYGVLVGQLMDVQFGEDVVFLLVKTDDELYQVAVSLGSQEFSLINGSMSPELLYPANLLATITPALFSAPSPKAQVWALSGKQVDSTLTNKLFAAGLYSKGKPGFYPLEKTPDGGSLDYIRQNLLSDKNSFISISRFKTQIESASLRKQNIKLGRSEFLKALLDPFDLSKSAYQTSPKSLVLQGSTVLIWGTRRQLSAGNAFDLPAMTNFQYEIHSVHLNQGFSRENLRQNAPWQDGGIMLLNNFGTAAPSSQSNAGAVIYLIQLDGQTLRVDDNGDPLSAATGK</sequence>
<dbReference type="EMBL" id="QLII01000001">
    <property type="protein sequence ID" value="RAI77007.1"/>
    <property type="molecule type" value="Genomic_DNA"/>
</dbReference>
<dbReference type="Proteomes" id="UP000249016">
    <property type="component" value="Unassembled WGS sequence"/>
</dbReference>
<comment type="caution">
    <text evidence="3">The sequence shown here is derived from an EMBL/GenBank/DDBJ whole genome shotgun (WGS) entry which is preliminary data.</text>
</comment>
<accession>A0A327NPB2</accession>
<feature type="region of interest" description="Disordered" evidence="1">
    <location>
        <begin position="700"/>
        <end position="728"/>
    </location>
</feature>
<evidence type="ECO:0000313" key="3">
    <source>
        <dbReference type="EMBL" id="RAI77007.1"/>
    </source>
</evidence>
<evidence type="ECO:0000313" key="4">
    <source>
        <dbReference type="Proteomes" id="UP000249016"/>
    </source>
</evidence>
<keyword evidence="2" id="KW-0812">Transmembrane</keyword>
<keyword evidence="2" id="KW-1133">Transmembrane helix</keyword>
<organism evidence="3 4">
    <name type="scientific">Spirosoma telluris</name>
    <dbReference type="NCBI Taxonomy" id="2183553"/>
    <lineage>
        <taxon>Bacteria</taxon>
        <taxon>Pseudomonadati</taxon>
        <taxon>Bacteroidota</taxon>
        <taxon>Cytophagia</taxon>
        <taxon>Cytophagales</taxon>
        <taxon>Cytophagaceae</taxon>
        <taxon>Spirosoma</taxon>
    </lineage>
</organism>
<dbReference type="OrthoDB" id="901146at2"/>
<name>A0A327NPB2_9BACT</name>
<keyword evidence="2" id="KW-0472">Membrane</keyword>
<evidence type="ECO:0000256" key="1">
    <source>
        <dbReference type="SAM" id="MobiDB-lite"/>
    </source>
</evidence>
<dbReference type="Pfam" id="PF10042">
    <property type="entry name" value="DUF2278"/>
    <property type="match status" value="1"/>
</dbReference>
<proteinExistence type="predicted"/>
<feature type="compositionally biased region" description="Low complexity" evidence="1">
    <location>
        <begin position="713"/>
        <end position="727"/>
    </location>
</feature>
<protein>
    <submittedName>
        <fullName evidence="3">Uncharacterized protein</fullName>
    </submittedName>
</protein>
<reference evidence="3 4" key="1">
    <citation type="submission" date="2018-06" db="EMBL/GenBank/DDBJ databases">
        <title>Spirosoma sp. HMF3257 Genome sequencing and assembly.</title>
        <authorList>
            <person name="Kang H."/>
            <person name="Cha I."/>
            <person name="Kim H."/>
            <person name="Kang J."/>
            <person name="Joh K."/>
        </authorList>
    </citation>
    <scope>NUCLEOTIDE SEQUENCE [LARGE SCALE GENOMIC DNA]</scope>
    <source>
        <strain evidence="3 4">HMF3257</strain>
    </source>
</reference>
<feature type="transmembrane region" description="Helical" evidence="2">
    <location>
        <begin position="394"/>
        <end position="412"/>
    </location>
</feature>
<dbReference type="InterPro" id="IPR019268">
    <property type="entry name" value="DUF2278"/>
</dbReference>
<gene>
    <name evidence="3" type="ORF">HMF3257_27620</name>
</gene>
<evidence type="ECO:0000256" key="2">
    <source>
        <dbReference type="SAM" id="Phobius"/>
    </source>
</evidence>
<keyword evidence="4" id="KW-1185">Reference proteome</keyword>
<dbReference type="AlphaFoldDB" id="A0A327NPB2"/>